<keyword evidence="12" id="KW-0547">Nucleotide-binding</keyword>
<reference evidence="12" key="1">
    <citation type="submission" date="2021-02" db="EMBL/GenBank/DDBJ databases">
        <authorList>
            <person name="Palmer J.M."/>
        </authorList>
    </citation>
    <scope>NUCLEOTIDE SEQUENCE</scope>
    <source>
        <strain evidence="12">SCRP734</strain>
    </source>
</reference>
<dbReference type="GO" id="GO:0004386">
    <property type="term" value="F:helicase activity"/>
    <property type="evidence" value="ECO:0007669"/>
    <property type="project" value="UniProtKB-KW"/>
</dbReference>
<dbReference type="OrthoDB" id="4243at2759"/>
<keyword evidence="4 10" id="KW-0479">Metal-binding</keyword>
<comment type="catalytic activity">
    <reaction evidence="10">
        <text>holo-[cytochrome c] = apo-[cytochrome c] + heme b</text>
        <dbReference type="Rhea" id="RHEA:22648"/>
        <dbReference type="Rhea" id="RHEA-COMP:10725"/>
        <dbReference type="Rhea" id="RHEA-COMP:10726"/>
        <dbReference type="ChEBI" id="CHEBI:29950"/>
        <dbReference type="ChEBI" id="CHEBI:60344"/>
        <dbReference type="ChEBI" id="CHEBI:83739"/>
        <dbReference type="EC" id="4.4.1.17"/>
    </reaction>
</comment>
<evidence type="ECO:0000256" key="4">
    <source>
        <dbReference type="ARBA" id="ARBA00022723"/>
    </source>
</evidence>
<dbReference type="PANTHER" id="PTHR12743:SF0">
    <property type="entry name" value="HOLOCYTOCHROME C-TYPE SYNTHASE"/>
    <property type="match status" value="1"/>
</dbReference>
<keyword evidence="13" id="KW-1185">Reference proteome</keyword>
<feature type="region of interest" description="Disordered" evidence="11">
    <location>
        <begin position="1"/>
        <end position="39"/>
    </location>
</feature>
<evidence type="ECO:0000256" key="2">
    <source>
        <dbReference type="ARBA" id="ARBA00007255"/>
    </source>
</evidence>
<dbReference type="Pfam" id="PF01265">
    <property type="entry name" value="Cyto_heme_lyase"/>
    <property type="match status" value="1"/>
</dbReference>
<evidence type="ECO:0000256" key="6">
    <source>
        <dbReference type="ARBA" id="ARBA00023004"/>
    </source>
</evidence>
<evidence type="ECO:0000256" key="5">
    <source>
        <dbReference type="ARBA" id="ARBA00022792"/>
    </source>
</evidence>
<feature type="region of interest" description="Disordered" evidence="11">
    <location>
        <begin position="263"/>
        <end position="292"/>
    </location>
</feature>
<comment type="similarity">
    <text evidence="2 10">Belongs to the cytochrome c-type heme lyase family.</text>
</comment>
<dbReference type="GO" id="GO:0005743">
    <property type="term" value="C:mitochondrial inner membrane"/>
    <property type="evidence" value="ECO:0007669"/>
    <property type="project" value="UniProtKB-SubCell"/>
</dbReference>
<dbReference type="PROSITE" id="PS00822">
    <property type="entry name" value="CYTO_HEME_LYASE_2"/>
    <property type="match status" value="1"/>
</dbReference>
<evidence type="ECO:0000256" key="1">
    <source>
        <dbReference type="ARBA" id="ARBA00004273"/>
    </source>
</evidence>
<evidence type="ECO:0000313" key="13">
    <source>
        <dbReference type="Proteomes" id="UP000694044"/>
    </source>
</evidence>
<dbReference type="EC" id="4.4.1.17" evidence="10"/>
<keyword evidence="12" id="KW-0067">ATP-binding</keyword>
<evidence type="ECO:0000256" key="9">
    <source>
        <dbReference type="ARBA" id="ARBA00023239"/>
    </source>
</evidence>
<accession>A0A8T1WCX0</accession>
<name>A0A8T1WCX0_9STRA</name>
<evidence type="ECO:0000256" key="8">
    <source>
        <dbReference type="ARBA" id="ARBA00023136"/>
    </source>
</evidence>
<keyword evidence="6 10" id="KW-0408">Iron</keyword>
<gene>
    <name evidence="12" type="primary">DDX49_3</name>
    <name evidence="12" type="ORF">PHYPSEUDO_003138</name>
</gene>
<comment type="caution">
    <text evidence="12">The sequence shown here is derived from an EMBL/GenBank/DDBJ whole genome shotgun (WGS) entry which is preliminary data.</text>
</comment>
<dbReference type="PANTHER" id="PTHR12743">
    <property type="entry name" value="CYTOCHROME C1 HEME LYASE"/>
    <property type="match status" value="1"/>
</dbReference>
<dbReference type="AlphaFoldDB" id="A0A8T1WCX0"/>
<sequence length="292" mass="32228">MTADVNAAAAACPHPPHKAPGKAQGCPVDHSKTDASETQGCPVDHTASAADAGLNAELMRVATHAAGFTVHGSSAPSPDRRLSSARAVSSIPKGDLTPTHQTGTEDKWEYPSEDMYFKAMKRKGWAPKAQQMKTIVAIHNTVNEQSWHEVLKWESFHLAKQPVKLKQFLGKPTEYSPKAKMMNWLGWSVLPFDRHDWIVDRDGKDVRYVIDFYSGQPEPNRPLSVYLDVRPALDSVEGAVDRLRWQFHEKILPLLPFKGAMFGGPTTKTPEAGASQTEDRDDGHSKVTPKTN</sequence>
<evidence type="ECO:0000256" key="10">
    <source>
        <dbReference type="RuleBase" id="RU363130"/>
    </source>
</evidence>
<evidence type="ECO:0000256" key="11">
    <source>
        <dbReference type="SAM" id="MobiDB-lite"/>
    </source>
</evidence>
<dbReference type="GO" id="GO:0046872">
    <property type="term" value="F:metal ion binding"/>
    <property type="evidence" value="ECO:0007669"/>
    <property type="project" value="UniProtKB-KW"/>
</dbReference>
<protein>
    <recommendedName>
        <fullName evidence="10">Holocytochrome c-type synthase</fullName>
        <ecNumber evidence="10">4.4.1.17</ecNumber>
    </recommendedName>
</protein>
<organism evidence="12 13">
    <name type="scientific">Phytophthora pseudosyringae</name>
    <dbReference type="NCBI Taxonomy" id="221518"/>
    <lineage>
        <taxon>Eukaryota</taxon>
        <taxon>Sar</taxon>
        <taxon>Stramenopiles</taxon>
        <taxon>Oomycota</taxon>
        <taxon>Peronosporomycetes</taxon>
        <taxon>Peronosporales</taxon>
        <taxon>Peronosporaceae</taxon>
        <taxon>Phytophthora</taxon>
    </lineage>
</organism>
<keyword evidence="9 10" id="KW-0456">Lyase</keyword>
<comment type="subcellular location">
    <subcellularLocation>
        <location evidence="1 10">Mitochondrion inner membrane</location>
    </subcellularLocation>
</comment>
<dbReference type="EMBL" id="JAGDFM010000016">
    <property type="protein sequence ID" value="KAG7391932.1"/>
    <property type="molecule type" value="Genomic_DNA"/>
</dbReference>
<keyword evidence="12" id="KW-0378">Hydrolase</keyword>
<keyword evidence="7 10" id="KW-0496">Mitochondrion</keyword>
<keyword evidence="12" id="KW-0347">Helicase</keyword>
<keyword evidence="8 10" id="KW-0472">Membrane</keyword>
<keyword evidence="3 10" id="KW-0349">Heme</keyword>
<dbReference type="InterPro" id="IPR000511">
    <property type="entry name" value="Holocyt_c/c1_synthase"/>
</dbReference>
<evidence type="ECO:0000313" key="12">
    <source>
        <dbReference type="EMBL" id="KAG7391932.1"/>
    </source>
</evidence>
<proteinExistence type="inferred from homology"/>
<evidence type="ECO:0000256" key="7">
    <source>
        <dbReference type="ARBA" id="ARBA00023128"/>
    </source>
</evidence>
<dbReference type="GO" id="GO:0004408">
    <property type="term" value="F:holocytochrome-c synthase activity"/>
    <property type="evidence" value="ECO:0007669"/>
    <property type="project" value="UniProtKB-EC"/>
</dbReference>
<dbReference type="Proteomes" id="UP000694044">
    <property type="component" value="Unassembled WGS sequence"/>
</dbReference>
<feature type="region of interest" description="Disordered" evidence="11">
    <location>
        <begin position="69"/>
        <end position="107"/>
    </location>
</feature>
<evidence type="ECO:0000256" key="3">
    <source>
        <dbReference type="ARBA" id="ARBA00022617"/>
    </source>
</evidence>
<comment type="function">
    <text evidence="10">Lyase that catalyzes the covalent linking of the heme group to the cytochrome C apoprotein to produce the mature functional cytochrome.</text>
</comment>
<keyword evidence="5 10" id="KW-0999">Mitochondrion inner membrane</keyword>